<keyword evidence="3 10" id="KW-0808">Transferase</keyword>
<dbReference type="PANTHER" id="PTHR11157">
    <property type="entry name" value="FATTY ACID ACYL TRANSFERASE-RELATED"/>
    <property type="match status" value="1"/>
</dbReference>
<feature type="transmembrane region" description="Helical" evidence="10">
    <location>
        <begin position="146"/>
        <end position="164"/>
    </location>
</feature>
<evidence type="ECO:0000256" key="8">
    <source>
        <dbReference type="ARBA" id="ARBA00023136"/>
    </source>
</evidence>
<dbReference type="PROSITE" id="PS01188">
    <property type="entry name" value="ELO"/>
    <property type="match status" value="1"/>
</dbReference>
<keyword evidence="12" id="KW-1185">Reference proteome</keyword>
<feature type="transmembrane region" description="Helical" evidence="10">
    <location>
        <begin position="67"/>
        <end position="89"/>
    </location>
</feature>
<feature type="transmembrane region" description="Helical" evidence="10">
    <location>
        <begin position="116"/>
        <end position="134"/>
    </location>
</feature>
<name>A0AAV7XPJ5_9NEOP</name>
<dbReference type="InterPro" id="IPR002076">
    <property type="entry name" value="ELO_fam"/>
</dbReference>
<dbReference type="Pfam" id="PF01151">
    <property type="entry name" value="ELO"/>
    <property type="match status" value="1"/>
</dbReference>
<keyword evidence="9 10" id="KW-0275">Fatty acid biosynthesis</keyword>
<dbReference type="GO" id="GO:0030148">
    <property type="term" value="P:sphingolipid biosynthetic process"/>
    <property type="evidence" value="ECO:0007669"/>
    <property type="project" value="TreeGrafter"/>
</dbReference>
<dbReference type="GO" id="GO:0019367">
    <property type="term" value="P:fatty acid elongation, saturated fatty acid"/>
    <property type="evidence" value="ECO:0007669"/>
    <property type="project" value="TreeGrafter"/>
</dbReference>
<dbReference type="EMBL" id="JAPTSV010000005">
    <property type="protein sequence ID" value="KAJ1528112.1"/>
    <property type="molecule type" value="Genomic_DNA"/>
</dbReference>
<proteinExistence type="inferred from homology"/>
<dbReference type="Proteomes" id="UP001075354">
    <property type="component" value="Chromosome 5"/>
</dbReference>
<dbReference type="GO" id="GO:0034626">
    <property type="term" value="P:fatty acid elongation, polyunsaturated fatty acid"/>
    <property type="evidence" value="ECO:0007669"/>
    <property type="project" value="TreeGrafter"/>
</dbReference>
<comment type="catalytic activity">
    <reaction evidence="10">
        <text>a very-long-chain acyl-CoA + malonyl-CoA + H(+) = a very-long-chain 3-oxoacyl-CoA + CO2 + CoA</text>
        <dbReference type="Rhea" id="RHEA:32727"/>
        <dbReference type="ChEBI" id="CHEBI:15378"/>
        <dbReference type="ChEBI" id="CHEBI:16526"/>
        <dbReference type="ChEBI" id="CHEBI:57287"/>
        <dbReference type="ChEBI" id="CHEBI:57384"/>
        <dbReference type="ChEBI" id="CHEBI:90725"/>
        <dbReference type="ChEBI" id="CHEBI:90736"/>
        <dbReference type="EC" id="2.3.1.199"/>
    </reaction>
</comment>
<dbReference type="EC" id="2.3.1.199" evidence="10"/>
<reference evidence="11" key="1">
    <citation type="submission" date="2022-12" db="EMBL/GenBank/DDBJ databases">
        <title>Chromosome-level genome assembly of the bean flower thrips Megalurothrips usitatus.</title>
        <authorList>
            <person name="Ma L."/>
            <person name="Liu Q."/>
            <person name="Li H."/>
            <person name="Cai W."/>
        </authorList>
    </citation>
    <scope>NUCLEOTIDE SEQUENCE</scope>
    <source>
        <strain evidence="11">Cailab_2022a</strain>
    </source>
</reference>
<keyword evidence="7 10" id="KW-0443">Lipid metabolism</keyword>
<evidence type="ECO:0000256" key="7">
    <source>
        <dbReference type="ARBA" id="ARBA00023098"/>
    </source>
</evidence>
<keyword evidence="2 10" id="KW-0444">Lipid biosynthesis</keyword>
<comment type="caution">
    <text evidence="11">The sequence shown here is derived from an EMBL/GenBank/DDBJ whole genome shotgun (WGS) entry which is preliminary data.</text>
</comment>
<evidence type="ECO:0000313" key="12">
    <source>
        <dbReference type="Proteomes" id="UP001075354"/>
    </source>
</evidence>
<evidence type="ECO:0000256" key="10">
    <source>
        <dbReference type="RuleBase" id="RU361115"/>
    </source>
</evidence>
<evidence type="ECO:0000313" key="11">
    <source>
        <dbReference type="EMBL" id="KAJ1528112.1"/>
    </source>
</evidence>
<evidence type="ECO:0000256" key="6">
    <source>
        <dbReference type="ARBA" id="ARBA00022989"/>
    </source>
</evidence>
<comment type="subcellular location">
    <subcellularLocation>
        <location evidence="1">Membrane</location>
        <topology evidence="1">Multi-pass membrane protein</topology>
    </subcellularLocation>
</comment>
<keyword evidence="5 10" id="KW-0276">Fatty acid metabolism</keyword>
<dbReference type="InterPro" id="IPR030457">
    <property type="entry name" value="ELO_CS"/>
</dbReference>
<evidence type="ECO:0000256" key="2">
    <source>
        <dbReference type="ARBA" id="ARBA00022516"/>
    </source>
</evidence>
<evidence type="ECO:0000256" key="3">
    <source>
        <dbReference type="ARBA" id="ARBA00022679"/>
    </source>
</evidence>
<protein>
    <recommendedName>
        <fullName evidence="10">Elongation of very long chain fatty acids protein</fullName>
        <ecNumber evidence="10">2.3.1.199</ecNumber>
    </recommendedName>
    <alternativeName>
        <fullName evidence="10">Very-long-chain 3-oxoacyl-CoA synthase</fullName>
    </alternativeName>
</protein>
<feature type="transmembrane region" description="Helical" evidence="10">
    <location>
        <begin position="27"/>
        <end position="46"/>
    </location>
</feature>
<dbReference type="PANTHER" id="PTHR11157:SF116">
    <property type="entry name" value="ELONGATION OF VERY LONG CHAIN FATTY ACIDS PROTEIN-RELATED"/>
    <property type="match status" value="1"/>
</dbReference>
<accession>A0AAV7XPJ5</accession>
<evidence type="ECO:0000256" key="9">
    <source>
        <dbReference type="ARBA" id="ARBA00023160"/>
    </source>
</evidence>
<dbReference type="GO" id="GO:0042761">
    <property type="term" value="P:very long-chain fatty acid biosynthetic process"/>
    <property type="evidence" value="ECO:0007669"/>
    <property type="project" value="TreeGrafter"/>
</dbReference>
<keyword evidence="4 10" id="KW-0812">Transmembrane</keyword>
<dbReference type="GO" id="GO:0009922">
    <property type="term" value="F:fatty acid elongase activity"/>
    <property type="evidence" value="ECO:0007669"/>
    <property type="project" value="UniProtKB-EC"/>
</dbReference>
<feature type="transmembrane region" description="Helical" evidence="10">
    <location>
        <begin position="170"/>
        <end position="192"/>
    </location>
</feature>
<comment type="similarity">
    <text evidence="10">Belongs to the ELO family.</text>
</comment>
<gene>
    <name evidence="11" type="ORF">ONE63_008026</name>
</gene>
<sequence length="267" mass="30748">MTAILKEIARGFQSTITDNMDPRSSDWLLVCSPLVPLSIIAGYLLLIWQLGRYMAHREAWKIEPVIIVYNVLQVLACTYIFTMGVHMFIKLRYNLACQPVDKEINEENNTMARMVFAFYIIKIADLLDTVFFALRKKTSHVSFLHVYHHAGMVFVGYLACTFSLNGHFTLIGVINSFVHMVMYTYYLMTLLDPDRKPGITIKKSLTLLQLAQFCIVLVHSTLPLFQPTCQVQKFWCALLIVQSIFMILLFSDFYIKAYSTPLKEKTS</sequence>
<dbReference type="GO" id="GO:0005789">
    <property type="term" value="C:endoplasmic reticulum membrane"/>
    <property type="evidence" value="ECO:0007669"/>
    <property type="project" value="TreeGrafter"/>
</dbReference>
<organism evidence="11 12">
    <name type="scientific">Megalurothrips usitatus</name>
    <name type="common">bean blossom thrips</name>
    <dbReference type="NCBI Taxonomy" id="439358"/>
    <lineage>
        <taxon>Eukaryota</taxon>
        <taxon>Metazoa</taxon>
        <taxon>Ecdysozoa</taxon>
        <taxon>Arthropoda</taxon>
        <taxon>Hexapoda</taxon>
        <taxon>Insecta</taxon>
        <taxon>Pterygota</taxon>
        <taxon>Neoptera</taxon>
        <taxon>Paraneoptera</taxon>
        <taxon>Thysanoptera</taxon>
        <taxon>Terebrantia</taxon>
        <taxon>Thripoidea</taxon>
        <taxon>Thripidae</taxon>
        <taxon>Megalurothrips</taxon>
    </lineage>
</organism>
<dbReference type="AlphaFoldDB" id="A0AAV7XPJ5"/>
<feature type="transmembrane region" description="Helical" evidence="10">
    <location>
        <begin position="234"/>
        <end position="255"/>
    </location>
</feature>
<evidence type="ECO:0000256" key="1">
    <source>
        <dbReference type="ARBA" id="ARBA00004141"/>
    </source>
</evidence>
<keyword evidence="8 10" id="KW-0472">Membrane</keyword>
<evidence type="ECO:0000256" key="5">
    <source>
        <dbReference type="ARBA" id="ARBA00022832"/>
    </source>
</evidence>
<dbReference type="GO" id="GO:0034625">
    <property type="term" value="P:fatty acid elongation, monounsaturated fatty acid"/>
    <property type="evidence" value="ECO:0007669"/>
    <property type="project" value="TreeGrafter"/>
</dbReference>
<keyword evidence="6 10" id="KW-1133">Transmembrane helix</keyword>
<evidence type="ECO:0000256" key="4">
    <source>
        <dbReference type="ARBA" id="ARBA00022692"/>
    </source>
</evidence>
<feature type="transmembrane region" description="Helical" evidence="10">
    <location>
        <begin position="204"/>
        <end position="222"/>
    </location>
</feature>